<comment type="caution">
    <text evidence="1">The sequence shown here is derived from an EMBL/GenBank/DDBJ whole genome shotgun (WGS) entry which is preliminary data.</text>
</comment>
<name>A0A5R8PAL9_9NOCA</name>
<dbReference type="EMBL" id="VBUU01000023">
    <property type="protein sequence ID" value="TLG04245.1"/>
    <property type="molecule type" value="Genomic_DNA"/>
</dbReference>
<evidence type="ECO:0000313" key="2">
    <source>
        <dbReference type="Proteomes" id="UP000308349"/>
    </source>
</evidence>
<proteinExistence type="predicted"/>
<dbReference type="RefSeq" id="WP_138457567.1">
    <property type="nucleotide sequence ID" value="NZ_VBUU01000023.1"/>
</dbReference>
<sequence length="199" mass="22095">MGLRTSPRSIIEAFAGVFSEAGVEFARTTDATFDQFNWAEDEIRHAQRRHQHHRDVLHHSFGLLAPTHDLMSREFVYRSHCRELLGRIAAGSDTTVATAAEVALSLVQASHAAPLNTIAFGLYVRMWKLAGFPALDALGSVQVHYEAIAASEIDDLENWTRQKLAVRDRTLTGITCRGHHHDEPVTCRFAYATDSAEAA</sequence>
<organism evidence="1 2">
    <name type="scientific">Nocardia cyriacigeorgica</name>
    <dbReference type="NCBI Taxonomy" id="135487"/>
    <lineage>
        <taxon>Bacteria</taxon>
        <taxon>Bacillati</taxon>
        <taxon>Actinomycetota</taxon>
        <taxon>Actinomycetes</taxon>
        <taxon>Mycobacteriales</taxon>
        <taxon>Nocardiaceae</taxon>
        <taxon>Nocardia</taxon>
    </lineage>
</organism>
<dbReference type="AlphaFoldDB" id="A0A5R8PAL9"/>
<reference evidence="1 2" key="1">
    <citation type="submission" date="2019-05" db="EMBL/GenBank/DDBJ databases">
        <title>Genomes sequences of two Nocardia cyriacigeorgica environmental isolates, type strains Nocardia asteroides ATCC 19247 and Nocardia cyriacigeorgica DSM 44484.</title>
        <authorList>
            <person name="Vautrin F."/>
            <person name="Bergeron E."/>
            <person name="Dubost A."/>
            <person name="Abrouk D."/>
            <person name="Rodriguez Nava V."/>
            <person name="Pujic P."/>
        </authorList>
    </citation>
    <scope>NUCLEOTIDE SEQUENCE [LARGE SCALE GENOMIC DNA]</scope>
    <source>
        <strain evidence="1 2">EML 1456</strain>
    </source>
</reference>
<accession>A0A5R8PAL9</accession>
<dbReference type="OrthoDB" id="3857336at2"/>
<protein>
    <submittedName>
        <fullName evidence="1">Uncharacterized protein</fullName>
    </submittedName>
</protein>
<evidence type="ECO:0000313" key="1">
    <source>
        <dbReference type="EMBL" id="TLG04245.1"/>
    </source>
</evidence>
<gene>
    <name evidence="1" type="ORF">FEK35_20670</name>
</gene>
<dbReference type="Proteomes" id="UP000308349">
    <property type="component" value="Unassembled WGS sequence"/>
</dbReference>